<evidence type="ECO:0000259" key="2">
    <source>
        <dbReference type="Pfam" id="PF03457"/>
    </source>
</evidence>
<dbReference type="Proteomes" id="UP000655366">
    <property type="component" value="Unassembled WGS sequence"/>
</dbReference>
<dbReference type="Gene3D" id="6.10.140.530">
    <property type="match status" value="2"/>
</dbReference>
<feature type="domain" description="Helicase-associated" evidence="2">
    <location>
        <begin position="79"/>
        <end position="139"/>
    </location>
</feature>
<dbReference type="InterPro" id="IPR005114">
    <property type="entry name" value="Helicase_assoc"/>
</dbReference>
<comment type="caution">
    <text evidence="3">The sequence shown here is derived from an EMBL/GenBank/DDBJ whole genome shotgun (WGS) entry which is preliminary data.</text>
</comment>
<name>A0A931CSJ6_9MICC</name>
<evidence type="ECO:0000313" key="4">
    <source>
        <dbReference type="Proteomes" id="UP000655366"/>
    </source>
</evidence>
<gene>
    <name evidence="3" type="ORF">IV500_20950</name>
</gene>
<keyword evidence="4" id="KW-1185">Reference proteome</keyword>
<dbReference type="RefSeq" id="WP_196398755.1">
    <property type="nucleotide sequence ID" value="NZ_JADNYM010000044.1"/>
</dbReference>
<feature type="region of interest" description="Disordered" evidence="1">
    <location>
        <begin position="45"/>
        <end position="78"/>
    </location>
</feature>
<evidence type="ECO:0000313" key="3">
    <source>
        <dbReference type="EMBL" id="MBG0741825.1"/>
    </source>
</evidence>
<protein>
    <submittedName>
        <fullName evidence="3">Helicase associated domain-containing protein</fullName>
    </submittedName>
</protein>
<dbReference type="EMBL" id="JADNYM010000044">
    <property type="protein sequence ID" value="MBG0741825.1"/>
    <property type="molecule type" value="Genomic_DNA"/>
</dbReference>
<dbReference type="AlphaFoldDB" id="A0A931CSJ6"/>
<feature type="compositionally biased region" description="Basic and acidic residues" evidence="1">
    <location>
        <begin position="53"/>
        <end position="66"/>
    </location>
</feature>
<organism evidence="3 4">
    <name type="scientific">Arthrobacter terrae</name>
    <dbReference type="NCBI Taxonomy" id="2935737"/>
    <lineage>
        <taxon>Bacteria</taxon>
        <taxon>Bacillati</taxon>
        <taxon>Actinomycetota</taxon>
        <taxon>Actinomycetes</taxon>
        <taxon>Micrococcales</taxon>
        <taxon>Micrococcaceae</taxon>
        <taxon>Arthrobacter</taxon>
    </lineage>
</organism>
<dbReference type="Pfam" id="PF03457">
    <property type="entry name" value="HA"/>
    <property type="match status" value="1"/>
</dbReference>
<proteinExistence type="predicted"/>
<sequence>MTEERTADAGESPLGSRHPEWDLMYRKGLPFGRIAELCHAPKSTVHRHLQVHGRTDPGLRQDHEANRPPLTGPHRRPTDAWTQRFNQLQLFMVTHQRPPATTGQQDTEPSLARWLSQQRSAARHGRLGHAAEEALDSLGNWRTPQRTLHDGQRWIHRLTELRSFIDQERRWPRYKGPRTEEERILGVWLHGQKQKHTRNTLTPAQIWFLDERVPGWSGLLRGQVPLPL</sequence>
<accession>A0A931CSJ6</accession>
<reference evidence="3 4" key="1">
    <citation type="submission" date="2020-11" db="EMBL/GenBank/DDBJ databases">
        <title>Arthrobacter antarcticus sp. nov., isolated from Antarctic Soil.</title>
        <authorList>
            <person name="Li J."/>
        </authorList>
    </citation>
    <scope>NUCLEOTIDE SEQUENCE [LARGE SCALE GENOMIC DNA]</scope>
    <source>
        <strain evidence="3 4">Z1-20</strain>
    </source>
</reference>
<evidence type="ECO:0000256" key="1">
    <source>
        <dbReference type="SAM" id="MobiDB-lite"/>
    </source>
</evidence>